<dbReference type="PANTHER" id="PTHR23084">
    <property type="entry name" value="PHOSPHATIDYLINOSITOL-4-PHOSPHATE 5-KINASE RELATED"/>
    <property type="match status" value="1"/>
</dbReference>
<dbReference type="Proteomes" id="UP000534388">
    <property type="component" value="Unassembled WGS sequence"/>
</dbReference>
<evidence type="ECO:0000256" key="2">
    <source>
        <dbReference type="SAM" id="MobiDB-lite"/>
    </source>
</evidence>
<reference evidence="3 4" key="1">
    <citation type="submission" date="2020-07" db="EMBL/GenBank/DDBJ databases">
        <title>Novel species isolated from subtropical streams in China.</title>
        <authorList>
            <person name="Lu H."/>
        </authorList>
    </citation>
    <scope>NUCLEOTIDE SEQUENCE [LARGE SCALE GENOMIC DNA]</scope>
    <source>
        <strain evidence="3 4">LX20W</strain>
    </source>
</reference>
<proteinExistence type="predicted"/>
<dbReference type="InterPro" id="IPR003409">
    <property type="entry name" value="MORN"/>
</dbReference>
<keyword evidence="4" id="KW-1185">Reference proteome</keyword>
<name>A0A7W2ERQ8_9BURK</name>
<evidence type="ECO:0000313" key="3">
    <source>
        <dbReference type="EMBL" id="MBA5637398.1"/>
    </source>
</evidence>
<dbReference type="SMART" id="SM00698">
    <property type="entry name" value="MORN"/>
    <property type="match status" value="2"/>
</dbReference>
<dbReference type="AlphaFoldDB" id="A0A7W2ERQ8"/>
<organism evidence="3 4">
    <name type="scientific">Rugamonas brunnea</name>
    <dbReference type="NCBI Taxonomy" id="2758569"/>
    <lineage>
        <taxon>Bacteria</taxon>
        <taxon>Pseudomonadati</taxon>
        <taxon>Pseudomonadota</taxon>
        <taxon>Betaproteobacteria</taxon>
        <taxon>Burkholderiales</taxon>
        <taxon>Oxalobacteraceae</taxon>
        <taxon>Telluria group</taxon>
        <taxon>Rugamonas</taxon>
    </lineage>
</organism>
<dbReference type="Pfam" id="PF02493">
    <property type="entry name" value="MORN"/>
    <property type="match status" value="2"/>
</dbReference>
<dbReference type="Gene3D" id="2.20.110.10">
    <property type="entry name" value="Histone H3 K4-specific methyltransferase SET7/9 N-terminal domain"/>
    <property type="match status" value="2"/>
</dbReference>
<gene>
    <name evidence="3" type="ORF">H3H37_10070</name>
</gene>
<accession>A0A7W2ERQ8</accession>
<dbReference type="SUPFAM" id="SSF82185">
    <property type="entry name" value="Histone H3 K4-specific methyltransferase SET7/9 N-terminal domain"/>
    <property type="match status" value="1"/>
</dbReference>
<evidence type="ECO:0008006" key="5">
    <source>
        <dbReference type="Google" id="ProtNLM"/>
    </source>
</evidence>
<keyword evidence="1" id="KW-0677">Repeat</keyword>
<dbReference type="RefSeq" id="WP_182161954.1">
    <property type="nucleotide sequence ID" value="NZ_JACEZT010000005.1"/>
</dbReference>
<evidence type="ECO:0000256" key="1">
    <source>
        <dbReference type="ARBA" id="ARBA00022737"/>
    </source>
</evidence>
<dbReference type="PANTHER" id="PTHR23084:SF263">
    <property type="entry name" value="MORN REPEAT-CONTAINING PROTEIN 1"/>
    <property type="match status" value="1"/>
</dbReference>
<dbReference type="EMBL" id="JACEZT010000005">
    <property type="protein sequence ID" value="MBA5637398.1"/>
    <property type="molecule type" value="Genomic_DNA"/>
</dbReference>
<protein>
    <recommendedName>
        <fullName evidence="5">MORN repeat protein</fullName>
    </recommendedName>
</protein>
<evidence type="ECO:0000313" key="4">
    <source>
        <dbReference type="Proteomes" id="UP000534388"/>
    </source>
</evidence>
<feature type="region of interest" description="Disordered" evidence="2">
    <location>
        <begin position="548"/>
        <end position="574"/>
    </location>
</feature>
<comment type="caution">
    <text evidence="3">The sequence shown here is derived from an EMBL/GenBank/DDBJ whole genome shotgun (WGS) entry which is preliminary data.</text>
</comment>
<sequence>MRQSGNPPTTRPHGAAVRSPRLRTLAPMLPLAVLLAGCGTTYTVDDGSPVDEKLLARIRTYGKGQQALRPSIIKTAELKDKDCSTQYELPFVTASSYDLPKQKKIAWVRGLRVDERLTVIAATRESGLALGDHIEEVDGYSKADTAKMLEELNSLRDDGRPFKLKLADGRKITVAPVEVCRGHVNIAAPEATEAQSYHWLQSTHPLDLFAQDLTPDEALWMVLWTQGLSEEAGARMKVYHYGMKIVKTGITVASIVSGVGTIANSANAAAAAAASAQASRAAGQAALEAAAKVAADEAAASLRAKAQNALLTVARSQAQSVAIDSLKAASVFRDSLSGVSWVAGTGFYMADQWAIDRMAKLGRDPIAAYTLHYKLASHSMAQNAFVFDEERMKWMMGYADKSGNAERVQLAFNGEDPNGPITYAVTNTVDPNGLETYVSDAPLPGTAAAAVAAAATAPTIRVEAGDAVIEGAFVLDANQTTYTGNGKVSWANGDVYVGDLAAGYRTGNGRMEWANGDRYEGQWRSNLRHGKGTLTWKNGDSWTGMFREDERTEDGTLSRNSVKPDVPANEKKDA</sequence>